<organism evidence="1 2">
    <name type="scientific">Ilyodon furcidens</name>
    <name type="common">goldbreast splitfin</name>
    <dbReference type="NCBI Taxonomy" id="33524"/>
    <lineage>
        <taxon>Eukaryota</taxon>
        <taxon>Metazoa</taxon>
        <taxon>Chordata</taxon>
        <taxon>Craniata</taxon>
        <taxon>Vertebrata</taxon>
        <taxon>Euteleostomi</taxon>
        <taxon>Actinopterygii</taxon>
        <taxon>Neopterygii</taxon>
        <taxon>Teleostei</taxon>
        <taxon>Neoteleostei</taxon>
        <taxon>Acanthomorphata</taxon>
        <taxon>Ovalentaria</taxon>
        <taxon>Atherinomorphae</taxon>
        <taxon>Cyprinodontiformes</taxon>
        <taxon>Goodeidae</taxon>
        <taxon>Ilyodon</taxon>
    </lineage>
</organism>
<reference evidence="1 2" key="1">
    <citation type="submission" date="2021-06" db="EMBL/GenBank/DDBJ databases">
        <authorList>
            <person name="Palmer J.M."/>
        </authorList>
    </citation>
    <scope>NUCLEOTIDE SEQUENCE [LARGE SCALE GENOMIC DNA]</scope>
    <source>
        <strain evidence="2">if_2019</strain>
        <tissue evidence="1">Muscle</tissue>
    </source>
</reference>
<name>A0ABV0UWC6_9TELE</name>
<proteinExistence type="predicted"/>
<sequence length="105" mass="11810">MPVVSYPVMVGFLGTGMMVKRLKQEGTSHSSSDLLKISVKMGASWQSLRHYQTLSGPEAFLVFRRRNITSYSEILCAGRESEGRGCLVYGKTLCLNGMWRSWVEE</sequence>
<keyword evidence="2" id="KW-1185">Reference proteome</keyword>
<dbReference type="Proteomes" id="UP001482620">
    <property type="component" value="Unassembled WGS sequence"/>
</dbReference>
<accession>A0ABV0UWC6</accession>
<comment type="caution">
    <text evidence="1">The sequence shown here is derived from an EMBL/GenBank/DDBJ whole genome shotgun (WGS) entry which is preliminary data.</text>
</comment>
<dbReference type="EMBL" id="JAHRIQ010083140">
    <property type="protein sequence ID" value="MEQ2248541.1"/>
    <property type="molecule type" value="Genomic_DNA"/>
</dbReference>
<protein>
    <submittedName>
        <fullName evidence="1">Uncharacterized protein</fullName>
    </submittedName>
</protein>
<gene>
    <name evidence="1" type="ORF">ILYODFUR_020048</name>
</gene>
<evidence type="ECO:0000313" key="2">
    <source>
        <dbReference type="Proteomes" id="UP001482620"/>
    </source>
</evidence>
<evidence type="ECO:0000313" key="1">
    <source>
        <dbReference type="EMBL" id="MEQ2248541.1"/>
    </source>
</evidence>